<dbReference type="STRING" id="3750.A0A498HB01"/>
<organism evidence="1 2">
    <name type="scientific">Malus domestica</name>
    <name type="common">Apple</name>
    <name type="synonym">Pyrus malus</name>
    <dbReference type="NCBI Taxonomy" id="3750"/>
    <lineage>
        <taxon>Eukaryota</taxon>
        <taxon>Viridiplantae</taxon>
        <taxon>Streptophyta</taxon>
        <taxon>Embryophyta</taxon>
        <taxon>Tracheophyta</taxon>
        <taxon>Spermatophyta</taxon>
        <taxon>Magnoliopsida</taxon>
        <taxon>eudicotyledons</taxon>
        <taxon>Gunneridae</taxon>
        <taxon>Pentapetalae</taxon>
        <taxon>rosids</taxon>
        <taxon>fabids</taxon>
        <taxon>Rosales</taxon>
        <taxon>Rosaceae</taxon>
        <taxon>Amygdaloideae</taxon>
        <taxon>Maleae</taxon>
        <taxon>Malus</taxon>
    </lineage>
</organism>
<sequence length="95" mass="10229">MDVDGEAYLTDKEDGAVLEVDSENQTAAPALQDDEIDPLDAFMISTVPPEVEKLANVAEQTIVSVEKDSNKSLGRIIPGRIQTRVMGTLGIMTIP</sequence>
<protein>
    <submittedName>
        <fullName evidence="1">Uncharacterized protein</fullName>
    </submittedName>
</protein>
<evidence type="ECO:0000313" key="1">
    <source>
        <dbReference type="EMBL" id="RXH68199.1"/>
    </source>
</evidence>
<accession>A0A498HB01</accession>
<evidence type="ECO:0000313" key="2">
    <source>
        <dbReference type="Proteomes" id="UP000290289"/>
    </source>
</evidence>
<reference evidence="1 2" key="1">
    <citation type="submission" date="2018-10" db="EMBL/GenBank/DDBJ databases">
        <title>A high-quality apple genome assembly.</title>
        <authorList>
            <person name="Hu J."/>
        </authorList>
    </citation>
    <scope>NUCLEOTIDE SEQUENCE [LARGE SCALE GENOMIC DNA]</scope>
    <source>
        <strain evidence="2">cv. HFTH1</strain>
        <tissue evidence="1">Young leaf</tissue>
    </source>
</reference>
<dbReference type="EMBL" id="RDQH01000343">
    <property type="protein sequence ID" value="RXH68199.1"/>
    <property type="molecule type" value="Genomic_DNA"/>
</dbReference>
<keyword evidence="2" id="KW-1185">Reference proteome</keyword>
<proteinExistence type="predicted"/>
<gene>
    <name evidence="1" type="ORF">DVH24_028346</name>
</gene>
<comment type="caution">
    <text evidence="1">The sequence shown here is derived from an EMBL/GenBank/DDBJ whole genome shotgun (WGS) entry which is preliminary data.</text>
</comment>
<name>A0A498HB01_MALDO</name>
<dbReference type="Proteomes" id="UP000290289">
    <property type="component" value="Chromosome 17"/>
</dbReference>
<dbReference type="AlphaFoldDB" id="A0A498HB01"/>